<dbReference type="Proteomes" id="UP001597018">
    <property type="component" value="Unassembled WGS sequence"/>
</dbReference>
<dbReference type="Pfam" id="PF01266">
    <property type="entry name" value="DAO"/>
    <property type="match status" value="1"/>
</dbReference>
<evidence type="ECO:0000259" key="5">
    <source>
        <dbReference type="Pfam" id="PF01266"/>
    </source>
</evidence>
<dbReference type="InterPro" id="IPR017741">
    <property type="entry name" value="FAD-dependent_OxRdtase_HpnW"/>
</dbReference>
<dbReference type="EMBL" id="JBHTIW010000011">
    <property type="protein sequence ID" value="MFD0921216.1"/>
    <property type="molecule type" value="Genomic_DNA"/>
</dbReference>
<dbReference type="RefSeq" id="WP_263248851.1">
    <property type="nucleotide sequence ID" value="NZ_BAABLT010000004.1"/>
</dbReference>
<evidence type="ECO:0000256" key="1">
    <source>
        <dbReference type="ARBA" id="ARBA00001974"/>
    </source>
</evidence>
<organism evidence="6 7">
    <name type="scientific">Saccharopolyspora rosea</name>
    <dbReference type="NCBI Taxonomy" id="524884"/>
    <lineage>
        <taxon>Bacteria</taxon>
        <taxon>Bacillati</taxon>
        <taxon>Actinomycetota</taxon>
        <taxon>Actinomycetes</taxon>
        <taxon>Pseudonocardiales</taxon>
        <taxon>Pseudonocardiaceae</taxon>
        <taxon>Saccharopolyspora</taxon>
    </lineage>
</organism>
<sequence>MNRADVAVVGGGIVGLAHALAVARRGARVVLFERDERAVGASLRNFGLLWPIGQPGDRYERALRSREIWLEMARRAGLWCAEVGSLHLAYHADEQAVLEEFLDTTPAARERGCRLLTPAEVADASDVVVPEGLRAALWSPTEVNVDPRQAIPGVAAALARDFGVELRFGTAVRGISLPHVETTSGTWRVDRVFVCSGNEFQALYPEVFADSGIRRCKLQMLRTGPQPAGWALGPTLCAGLTLLHYQSFAHCTSLAPLRQRFGDELPFHREHGIHVLVSQTASGEVTIGDSHAYGDTHDPFEHEAVNRAILDYFEGFAAIPRPAIAERWHGVYPSLPDGRAHLVVDPEPGVTVVNGLGGAGMTLSFGLADDTVSQEV</sequence>
<dbReference type="InterPro" id="IPR006076">
    <property type="entry name" value="FAD-dep_OxRdtase"/>
</dbReference>
<dbReference type="InterPro" id="IPR036188">
    <property type="entry name" value="FAD/NAD-bd_sf"/>
</dbReference>
<gene>
    <name evidence="6" type="ORF">ACFQ16_15825</name>
</gene>
<evidence type="ECO:0000256" key="4">
    <source>
        <dbReference type="ARBA" id="ARBA00023002"/>
    </source>
</evidence>
<protein>
    <submittedName>
        <fullName evidence="6">TIGR03364 family FAD-dependent oxidoreductase</fullName>
    </submittedName>
</protein>
<keyword evidence="7" id="KW-1185">Reference proteome</keyword>
<reference evidence="7" key="1">
    <citation type="journal article" date="2019" name="Int. J. Syst. Evol. Microbiol.">
        <title>The Global Catalogue of Microorganisms (GCM) 10K type strain sequencing project: providing services to taxonomists for standard genome sequencing and annotation.</title>
        <authorList>
            <consortium name="The Broad Institute Genomics Platform"/>
            <consortium name="The Broad Institute Genome Sequencing Center for Infectious Disease"/>
            <person name="Wu L."/>
            <person name="Ma J."/>
        </authorList>
    </citation>
    <scope>NUCLEOTIDE SEQUENCE [LARGE SCALE GENOMIC DNA]</scope>
    <source>
        <strain evidence="7">CCUG 56401</strain>
    </source>
</reference>
<evidence type="ECO:0000256" key="2">
    <source>
        <dbReference type="ARBA" id="ARBA00009410"/>
    </source>
</evidence>
<dbReference type="Gene3D" id="3.30.9.10">
    <property type="entry name" value="D-Amino Acid Oxidase, subunit A, domain 2"/>
    <property type="match status" value="1"/>
</dbReference>
<dbReference type="SUPFAM" id="SSF51905">
    <property type="entry name" value="FAD/NAD(P)-binding domain"/>
    <property type="match status" value="1"/>
</dbReference>
<evidence type="ECO:0000313" key="7">
    <source>
        <dbReference type="Proteomes" id="UP001597018"/>
    </source>
</evidence>
<keyword evidence="4" id="KW-0560">Oxidoreductase</keyword>
<feature type="domain" description="FAD dependent oxidoreductase" evidence="5">
    <location>
        <begin position="5"/>
        <end position="371"/>
    </location>
</feature>
<comment type="cofactor">
    <cofactor evidence="1">
        <name>FAD</name>
        <dbReference type="ChEBI" id="CHEBI:57692"/>
    </cofactor>
</comment>
<dbReference type="Gene3D" id="3.50.50.60">
    <property type="entry name" value="FAD/NAD(P)-binding domain"/>
    <property type="match status" value="1"/>
</dbReference>
<accession>A0ABW3FRY7</accession>
<comment type="similarity">
    <text evidence="2">Belongs to the DadA oxidoreductase family.</text>
</comment>
<dbReference type="PANTHER" id="PTHR13847:SF286">
    <property type="entry name" value="D-AMINO ACID DEHYDROGENASE"/>
    <property type="match status" value="1"/>
</dbReference>
<proteinExistence type="inferred from homology"/>
<evidence type="ECO:0000313" key="6">
    <source>
        <dbReference type="EMBL" id="MFD0921216.1"/>
    </source>
</evidence>
<comment type="caution">
    <text evidence="6">The sequence shown here is derived from an EMBL/GenBank/DDBJ whole genome shotgun (WGS) entry which is preliminary data.</text>
</comment>
<evidence type="ECO:0000256" key="3">
    <source>
        <dbReference type="ARBA" id="ARBA00022630"/>
    </source>
</evidence>
<dbReference type="NCBIfam" id="TIGR03364">
    <property type="entry name" value="HpnW_proposed"/>
    <property type="match status" value="1"/>
</dbReference>
<name>A0ABW3FRY7_9PSEU</name>
<keyword evidence="3" id="KW-0285">Flavoprotein</keyword>
<dbReference type="PANTHER" id="PTHR13847">
    <property type="entry name" value="SARCOSINE DEHYDROGENASE-RELATED"/>
    <property type="match status" value="1"/>
</dbReference>